<dbReference type="OrthoDB" id="8023539at2759"/>
<dbReference type="AlphaFoldDB" id="A0A6J1LLB4"/>
<accession>A0A6J1LLB4</accession>
<gene>
    <name evidence="3" type="primary">LOC111594969</name>
</gene>
<proteinExistence type="predicted"/>
<name>A0A6J1LLB4_DROHY</name>
<feature type="transmembrane region" description="Helical" evidence="1">
    <location>
        <begin position="74"/>
        <end position="96"/>
    </location>
</feature>
<dbReference type="KEGG" id="dhe:111594969"/>
<feature type="transmembrane region" description="Helical" evidence="1">
    <location>
        <begin position="108"/>
        <end position="134"/>
    </location>
</feature>
<reference evidence="3" key="1">
    <citation type="submission" date="2025-08" db="UniProtKB">
        <authorList>
            <consortium name="RefSeq"/>
        </authorList>
    </citation>
    <scope>IDENTIFICATION</scope>
    <source>
        <strain evidence="3">15085-1641.00</strain>
        <tissue evidence="3">Whole body</tissue>
    </source>
</reference>
<keyword evidence="1" id="KW-0812">Transmembrane</keyword>
<protein>
    <submittedName>
        <fullName evidence="3">Uncharacterized protein LOC111594969 isoform X1</fullName>
    </submittedName>
</protein>
<sequence length="143" mass="16091">MFRITNWVLTIISAVFEVIAIGFIVELFNSHCVRGGEYGVSIWFYIFFLPVITVHTIFLAIYRIFCGTVGLDPISIIFNLTSGIILVIATIIVLVAMVSHCGNEYAKFFYLAAVFGLLSGLMHLCNGIMCLVYLPKSEFYLTW</sequence>
<feature type="transmembrane region" description="Helical" evidence="1">
    <location>
        <begin position="40"/>
        <end position="62"/>
    </location>
</feature>
<dbReference type="Proteomes" id="UP000504633">
    <property type="component" value="Unplaced"/>
</dbReference>
<keyword evidence="2" id="KW-1185">Reference proteome</keyword>
<keyword evidence="1" id="KW-1133">Transmembrane helix</keyword>
<dbReference type="GeneID" id="111594969"/>
<feature type="transmembrane region" description="Helical" evidence="1">
    <location>
        <begin position="6"/>
        <end position="28"/>
    </location>
</feature>
<evidence type="ECO:0000256" key="1">
    <source>
        <dbReference type="SAM" id="Phobius"/>
    </source>
</evidence>
<dbReference type="RefSeq" id="XP_023164237.1">
    <property type="nucleotide sequence ID" value="XM_023308469.2"/>
</dbReference>
<evidence type="ECO:0000313" key="3">
    <source>
        <dbReference type="RefSeq" id="XP_023164237.1"/>
    </source>
</evidence>
<keyword evidence="1" id="KW-0472">Membrane</keyword>
<organism evidence="2 3">
    <name type="scientific">Drosophila hydei</name>
    <name type="common">Fruit fly</name>
    <dbReference type="NCBI Taxonomy" id="7224"/>
    <lineage>
        <taxon>Eukaryota</taxon>
        <taxon>Metazoa</taxon>
        <taxon>Ecdysozoa</taxon>
        <taxon>Arthropoda</taxon>
        <taxon>Hexapoda</taxon>
        <taxon>Insecta</taxon>
        <taxon>Pterygota</taxon>
        <taxon>Neoptera</taxon>
        <taxon>Endopterygota</taxon>
        <taxon>Diptera</taxon>
        <taxon>Brachycera</taxon>
        <taxon>Muscomorpha</taxon>
        <taxon>Ephydroidea</taxon>
        <taxon>Drosophilidae</taxon>
        <taxon>Drosophila</taxon>
    </lineage>
</organism>
<dbReference type="OMA" id="RILSTHC"/>
<evidence type="ECO:0000313" key="2">
    <source>
        <dbReference type="Proteomes" id="UP000504633"/>
    </source>
</evidence>